<protein>
    <submittedName>
        <fullName evidence="2">B3 DNA binding domain</fullName>
    </submittedName>
</protein>
<evidence type="ECO:0000259" key="1">
    <source>
        <dbReference type="PROSITE" id="PS50863"/>
    </source>
</evidence>
<gene>
    <name evidence="2" type="ORF">ISN44_As11g014390</name>
</gene>
<sequence>MASSDVLPRFFSVFLSQYNSNSFLIPRSYYDHLPRRLPKTVILMGNGGRSWKVAMKSKREQVYFEQGWANFVAENELKDGEVLTFVFDGHRRYEVSIYTRRGCKETRAAIEVEEISDETESGDNSCDSLVSVIQV</sequence>
<evidence type="ECO:0000313" key="3">
    <source>
        <dbReference type="Proteomes" id="UP000694251"/>
    </source>
</evidence>
<dbReference type="EMBL" id="JAEFBJ010000011">
    <property type="protein sequence ID" value="KAG7555291.1"/>
    <property type="molecule type" value="Genomic_DNA"/>
</dbReference>
<organism evidence="2 3">
    <name type="scientific">Arabidopsis suecica</name>
    <name type="common">Swedish thale-cress</name>
    <name type="synonym">Cardaminopsis suecica</name>
    <dbReference type="NCBI Taxonomy" id="45249"/>
    <lineage>
        <taxon>Eukaryota</taxon>
        <taxon>Viridiplantae</taxon>
        <taxon>Streptophyta</taxon>
        <taxon>Embryophyta</taxon>
        <taxon>Tracheophyta</taxon>
        <taxon>Spermatophyta</taxon>
        <taxon>Magnoliopsida</taxon>
        <taxon>eudicotyledons</taxon>
        <taxon>Gunneridae</taxon>
        <taxon>Pentapetalae</taxon>
        <taxon>rosids</taxon>
        <taxon>malvids</taxon>
        <taxon>Brassicales</taxon>
        <taxon>Brassicaceae</taxon>
        <taxon>Camelineae</taxon>
        <taxon>Arabidopsis</taxon>
    </lineage>
</organism>
<proteinExistence type="predicted"/>
<dbReference type="GO" id="GO:0003677">
    <property type="term" value="F:DNA binding"/>
    <property type="evidence" value="ECO:0007669"/>
    <property type="project" value="InterPro"/>
</dbReference>
<dbReference type="PANTHER" id="PTHR31920:SF54">
    <property type="entry name" value="B3 DOMAIN-CONTAINING PROTEIN REM21"/>
    <property type="match status" value="1"/>
</dbReference>
<dbReference type="InterPro" id="IPR050655">
    <property type="entry name" value="Plant_B3_domain"/>
</dbReference>
<dbReference type="SMART" id="SM01019">
    <property type="entry name" value="B3"/>
    <property type="match status" value="1"/>
</dbReference>
<name>A0A8T1Z9N6_ARASU</name>
<dbReference type="PROSITE" id="PS50863">
    <property type="entry name" value="B3"/>
    <property type="match status" value="1"/>
</dbReference>
<dbReference type="CDD" id="cd10017">
    <property type="entry name" value="B3_DNA"/>
    <property type="match status" value="1"/>
</dbReference>
<dbReference type="PANTHER" id="PTHR31920">
    <property type="entry name" value="B3 DOMAIN-CONTAINING"/>
    <property type="match status" value="1"/>
</dbReference>
<dbReference type="Pfam" id="PF02362">
    <property type="entry name" value="B3"/>
    <property type="match status" value="1"/>
</dbReference>
<reference evidence="2 3" key="1">
    <citation type="submission" date="2020-12" db="EMBL/GenBank/DDBJ databases">
        <title>Concerted genomic and epigenomic changes stabilize Arabidopsis allopolyploids.</title>
        <authorList>
            <person name="Chen Z."/>
        </authorList>
    </citation>
    <scope>NUCLEOTIDE SEQUENCE [LARGE SCALE GENOMIC DNA]</scope>
    <source>
        <strain evidence="2">As9502</strain>
        <tissue evidence="2">Leaf</tissue>
    </source>
</reference>
<keyword evidence="3" id="KW-1185">Reference proteome</keyword>
<dbReference type="InterPro" id="IPR003340">
    <property type="entry name" value="B3_DNA-bd"/>
</dbReference>
<dbReference type="Proteomes" id="UP000694251">
    <property type="component" value="Chromosome 11"/>
</dbReference>
<accession>A0A8T1Z9N6</accession>
<comment type="caution">
    <text evidence="2">The sequence shown here is derived from an EMBL/GenBank/DDBJ whole genome shotgun (WGS) entry which is preliminary data.</text>
</comment>
<dbReference type="AlphaFoldDB" id="A0A8T1Z9N6"/>
<evidence type="ECO:0000313" key="2">
    <source>
        <dbReference type="EMBL" id="KAG7555291.1"/>
    </source>
</evidence>
<dbReference type="OrthoDB" id="1062529at2759"/>
<feature type="domain" description="TF-B3" evidence="1">
    <location>
        <begin position="8"/>
        <end position="101"/>
    </location>
</feature>